<evidence type="ECO:0000313" key="2">
    <source>
        <dbReference type="Proteomes" id="UP000486351"/>
    </source>
</evidence>
<gene>
    <name evidence="1" type="ORF">PF008_g16205</name>
</gene>
<comment type="caution">
    <text evidence="1">The sequence shown here is derived from an EMBL/GenBank/DDBJ whole genome shotgun (WGS) entry which is preliminary data.</text>
</comment>
<accession>A0A6G0RBW3</accession>
<dbReference type="EMBL" id="QXFY01001099">
    <property type="protein sequence ID" value="KAE9328285.1"/>
    <property type="molecule type" value="Genomic_DNA"/>
</dbReference>
<dbReference type="Proteomes" id="UP000486351">
    <property type="component" value="Unassembled WGS sequence"/>
</dbReference>
<dbReference type="AlphaFoldDB" id="A0A6G0RBW3"/>
<reference evidence="1 2" key="1">
    <citation type="submission" date="2018-09" db="EMBL/GenBank/DDBJ databases">
        <title>Genomic investigation of the strawberry pathogen Phytophthora fragariae indicates pathogenicity is determined by transcriptional variation in three key races.</title>
        <authorList>
            <person name="Adams T.M."/>
            <person name="Armitage A.D."/>
            <person name="Sobczyk M.K."/>
            <person name="Bates H.J."/>
            <person name="Dunwell J.M."/>
            <person name="Nellist C.F."/>
            <person name="Harrison R.J."/>
        </authorList>
    </citation>
    <scope>NUCLEOTIDE SEQUENCE [LARGE SCALE GENOMIC DNA]</scope>
    <source>
        <strain evidence="1 2">NOV-77</strain>
    </source>
</reference>
<evidence type="ECO:0000313" key="1">
    <source>
        <dbReference type="EMBL" id="KAE9328285.1"/>
    </source>
</evidence>
<organism evidence="1 2">
    <name type="scientific">Phytophthora fragariae</name>
    <dbReference type="NCBI Taxonomy" id="53985"/>
    <lineage>
        <taxon>Eukaryota</taxon>
        <taxon>Sar</taxon>
        <taxon>Stramenopiles</taxon>
        <taxon>Oomycota</taxon>
        <taxon>Peronosporomycetes</taxon>
        <taxon>Peronosporales</taxon>
        <taxon>Peronosporaceae</taxon>
        <taxon>Phytophthora</taxon>
    </lineage>
</organism>
<proteinExistence type="predicted"/>
<sequence>MADADAMDGDWPVGSVQLFAPLAAPEISSISHQALVKWRRERREYESKLRARCRIYGEDYAAVVQSINDSFNRDLLDGFCELRLGINSADVTDDLLSAEIERIVSHVKNDSLPDIKQLFKQKLRLNMAESNVDARVLDYFIRFKTLVDENGLGECFSDADGAREKYKRLIASLRPESLKADVKQFVRCTHKSAASDANQLFKLVIDKAKE</sequence>
<protein>
    <submittedName>
        <fullName evidence="1">Uncharacterized protein</fullName>
    </submittedName>
</protein>
<name>A0A6G0RBW3_9STRA</name>